<reference evidence="10 11" key="1">
    <citation type="submission" date="2024-06" db="EMBL/GenBank/DDBJ databases">
        <title>Genomic Encyclopedia of Type Strains, Phase IV (KMG-IV): sequencing the most valuable type-strain genomes for metagenomic binning, comparative biology and taxonomic classification.</title>
        <authorList>
            <person name="Goeker M."/>
        </authorList>
    </citation>
    <scope>NUCLEOTIDE SEQUENCE [LARGE SCALE GENOMIC DNA]</scope>
    <source>
        <strain evidence="10 11">DSM 28303</strain>
    </source>
</reference>
<feature type="transmembrane region" description="Helical" evidence="8">
    <location>
        <begin position="237"/>
        <end position="257"/>
    </location>
</feature>
<dbReference type="PANTHER" id="PTHR23522">
    <property type="entry name" value="BLL5896 PROTEIN"/>
    <property type="match status" value="1"/>
</dbReference>
<comment type="caution">
    <text evidence="10">The sequence shown here is derived from an EMBL/GenBank/DDBJ whole genome shotgun (WGS) entry which is preliminary data.</text>
</comment>
<dbReference type="InterPro" id="IPR024989">
    <property type="entry name" value="MFS_assoc_dom"/>
</dbReference>
<evidence type="ECO:0000313" key="10">
    <source>
        <dbReference type="EMBL" id="MET3557353.1"/>
    </source>
</evidence>
<dbReference type="Proteomes" id="UP001549122">
    <property type="component" value="Unassembled WGS sequence"/>
</dbReference>
<evidence type="ECO:0000256" key="1">
    <source>
        <dbReference type="ARBA" id="ARBA00004429"/>
    </source>
</evidence>
<evidence type="ECO:0000256" key="8">
    <source>
        <dbReference type="SAM" id="Phobius"/>
    </source>
</evidence>
<dbReference type="RefSeq" id="WP_354364111.1">
    <property type="nucleotide sequence ID" value="NZ_JBEPLO010000003.1"/>
</dbReference>
<keyword evidence="3" id="KW-1003">Cell membrane</keyword>
<evidence type="ECO:0000256" key="6">
    <source>
        <dbReference type="ARBA" id="ARBA00022989"/>
    </source>
</evidence>
<proteinExistence type="predicted"/>
<accession>A0ABV2FFU9</accession>
<evidence type="ECO:0000256" key="5">
    <source>
        <dbReference type="ARBA" id="ARBA00022692"/>
    </source>
</evidence>
<evidence type="ECO:0000256" key="2">
    <source>
        <dbReference type="ARBA" id="ARBA00022448"/>
    </source>
</evidence>
<keyword evidence="11" id="KW-1185">Reference proteome</keyword>
<dbReference type="PANTHER" id="PTHR23522:SF10">
    <property type="entry name" value="3-PHENYLPROPIONIC ACID TRANSPORTER-RELATED"/>
    <property type="match status" value="1"/>
</dbReference>
<feature type="transmembrane region" description="Helical" evidence="8">
    <location>
        <begin position="355"/>
        <end position="377"/>
    </location>
</feature>
<organism evidence="10 11">
    <name type="scientific">Streptococcus rupicaprae</name>
    <dbReference type="NCBI Taxonomy" id="759619"/>
    <lineage>
        <taxon>Bacteria</taxon>
        <taxon>Bacillati</taxon>
        <taxon>Bacillota</taxon>
        <taxon>Bacilli</taxon>
        <taxon>Lactobacillales</taxon>
        <taxon>Streptococcaceae</taxon>
        <taxon>Streptococcus</taxon>
    </lineage>
</organism>
<dbReference type="InterPro" id="IPR036259">
    <property type="entry name" value="MFS_trans_sf"/>
</dbReference>
<keyword evidence="2" id="KW-0813">Transport</keyword>
<keyword evidence="4" id="KW-0997">Cell inner membrane</keyword>
<evidence type="ECO:0000313" key="11">
    <source>
        <dbReference type="Proteomes" id="UP001549122"/>
    </source>
</evidence>
<gene>
    <name evidence="10" type="ORF">ABID29_000462</name>
</gene>
<feature type="transmembrane region" description="Helical" evidence="8">
    <location>
        <begin position="12"/>
        <end position="34"/>
    </location>
</feature>
<feature type="transmembrane region" description="Helical" evidence="8">
    <location>
        <begin position="84"/>
        <end position="108"/>
    </location>
</feature>
<feature type="transmembrane region" description="Helical" evidence="8">
    <location>
        <begin position="204"/>
        <end position="225"/>
    </location>
</feature>
<feature type="transmembrane region" description="Helical" evidence="8">
    <location>
        <begin position="269"/>
        <end position="286"/>
    </location>
</feature>
<dbReference type="EMBL" id="JBEPLO010000003">
    <property type="protein sequence ID" value="MET3557353.1"/>
    <property type="molecule type" value="Genomic_DNA"/>
</dbReference>
<name>A0ABV2FFU9_9STRE</name>
<keyword evidence="5 8" id="KW-0812">Transmembrane</keyword>
<dbReference type="Pfam" id="PF12832">
    <property type="entry name" value="MFS_1_like"/>
    <property type="match status" value="1"/>
</dbReference>
<feature type="transmembrane region" description="Helical" evidence="8">
    <location>
        <begin position="154"/>
        <end position="172"/>
    </location>
</feature>
<feature type="transmembrane region" description="Helical" evidence="8">
    <location>
        <begin position="46"/>
        <end position="64"/>
    </location>
</feature>
<feature type="domain" description="Major facilitator superfamily associated" evidence="9">
    <location>
        <begin position="9"/>
        <end position="353"/>
    </location>
</feature>
<keyword evidence="7 8" id="KW-0472">Membrane</keyword>
<keyword evidence="6 8" id="KW-1133">Transmembrane helix</keyword>
<dbReference type="Gene3D" id="1.20.1250.20">
    <property type="entry name" value="MFS general substrate transporter like domains"/>
    <property type="match status" value="2"/>
</dbReference>
<evidence type="ECO:0000256" key="4">
    <source>
        <dbReference type="ARBA" id="ARBA00022519"/>
    </source>
</evidence>
<dbReference type="SUPFAM" id="SSF103473">
    <property type="entry name" value="MFS general substrate transporter"/>
    <property type="match status" value="1"/>
</dbReference>
<protein>
    <submittedName>
        <fullName evidence="10">OHS family lactose permease-like MFS transporter</fullName>
    </submittedName>
</protein>
<evidence type="ECO:0000256" key="3">
    <source>
        <dbReference type="ARBA" id="ARBA00022475"/>
    </source>
</evidence>
<evidence type="ECO:0000256" key="7">
    <source>
        <dbReference type="ARBA" id="ARBA00023136"/>
    </source>
</evidence>
<sequence length="389" mass="42764">MKIFKDSYLAYLMMYFFYYLAWALFSALISVYLLDLGYKASQVSMVVSFSFVASMLSQPLIGWLNDRFGVKKVTGLLLWSSLPGGLVLLTNQQLTTIALAYSWILLLVNGSVPVMEKIATTSPFSYGKIRIWGTLGFALGNQAAGLIYDYVAPRAIFAAFMVSMFLALVGIWGTEVSEDAHLAQTAEVEVSEPARLALFRNKTYLFYLVLAMIVSGVMMAGHTYIPAMLEDSGLSVNLATTVVALSVLCESPLTLLSYKFMDQMTSRKLFTIVLILVIVQFIVYGLDFGLTAKIGMTLLAKHTSGMLFIMTNMKIVASLVDQRFLITALSLVQVARSLGSILTQHLVGQLLDHGSYSLMCLVLAGLSLLVLGLLTFLKLPSGQEKRLFS</sequence>
<evidence type="ECO:0000259" key="9">
    <source>
        <dbReference type="Pfam" id="PF12832"/>
    </source>
</evidence>
<comment type="subcellular location">
    <subcellularLocation>
        <location evidence="1">Cell inner membrane</location>
        <topology evidence="1">Multi-pass membrane protein</topology>
    </subcellularLocation>
</comment>